<protein>
    <submittedName>
        <fullName evidence="2">Uncharacterized protein</fullName>
    </submittedName>
</protein>
<dbReference type="RefSeq" id="WP_272418204.1">
    <property type="nucleotide sequence ID" value="NZ_JAGTJJ010000001.1"/>
</dbReference>
<evidence type="ECO:0000256" key="1">
    <source>
        <dbReference type="SAM" id="MobiDB-lite"/>
    </source>
</evidence>
<accession>A0A9X3WZ23</accession>
<comment type="caution">
    <text evidence="2">The sequence shown here is derived from an EMBL/GenBank/DDBJ whole genome shotgun (WGS) entry which is preliminary data.</text>
</comment>
<dbReference type="Proteomes" id="UP001151081">
    <property type="component" value="Unassembled WGS sequence"/>
</dbReference>
<organism evidence="2 3">
    <name type="scientific">Polyangium jinanense</name>
    <dbReference type="NCBI Taxonomy" id="2829994"/>
    <lineage>
        <taxon>Bacteria</taxon>
        <taxon>Pseudomonadati</taxon>
        <taxon>Myxococcota</taxon>
        <taxon>Polyangia</taxon>
        <taxon>Polyangiales</taxon>
        <taxon>Polyangiaceae</taxon>
        <taxon>Polyangium</taxon>
    </lineage>
</organism>
<evidence type="ECO:0000313" key="2">
    <source>
        <dbReference type="EMBL" id="MDC3979378.1"/>
    </source>
</evidence>
<evidence type="ECO:0000313" key="3">
    <source>
        <dbReference type="Proteomes" id="UP001151081"/>
    </source>
</evidence>
<gene>
    <name evidence="2" type="ORF">KEG57_02635</name>
</gene>
<keyword evidence="3" id="KW-1185">Reference proteome</keyword>
<name>A0A9X3WZ23_9BACT</name>
<dbReference type="AlphaFoldDB" id="A0A9X3WZ23"/>
<dbReference type="EMBL" id="JAGTJJ010000001">
    <property type="protein sequence ID" value="MDC3979378.1"/>
    <property type="molecule type" value="Genomic_DNA"/>
</dbReference>
<feature type="region of interest" description="Disordered" evidence="1">
    <location>
        <begin position="1"/>
        <end position="81"/>
    </location>
</feature>
<reference evidence="2 3" key="1">
    <citation type="submission" date="2021-04" db="EMBL/GenBank/DDBJ databases">
        <title>Genome analysis of Polyangium sp.</title>
        <authorList>
            <person name="Li Y."/>
            <person name="Wang J."/>
        </authorList>
    </citation>
    <scope>NUCLEOTIDE SEQUENCE [LARGE SCALE GENOMIC DNA]</scope>
    <source>
        <strain evidence="2 3">SDU14</strain>
    </source>
</reference>
<sequence length="175" mass="19030">MSDDDDQDWPGSPDTKVSKSTPDLVPPASSRQPRSLKDELPLDDALPGILDPDAEPLPESEERPPASRKVASVRVPDARGDERVDDYSTWEIDGLTAEPPPTRKAGWLGVERKTPVEGTRVRIEQNAAAGPNVVRRVLPEDELVALGSPARAHRPATFGELLDATLSLGDEDERE</sequence>
<proteinExistence type="predicted"/>